<evidence type="ECO:0000256" key="2">
    <source>
        <dbReference type="ARBA" id="ARBA00022741"/>
    </source>
</evidence>
<comment type="catalytic activity">
    <reaction evidence="5">
        <text>(6S)-5-formyl-5,6,7,8-tetrahydrofolate + ATP = (6R)-5,10-methenyltetrahydrofolate + ADP + phosphate</text>
        <dbReference type="Rhea" id="RHEA:10488"/>
        <dbReference type="ChEBI" id="CHEBI:30616"/>
        <dbReference type="ChEBI" id="CHEBI:43474"/>
        <dbReference type="ChEBI" id="CHEBI:57455"/>
        <dbReference type="ChEBI" id="CHEBI:57457"/>
        <dbReference type="ChEBI" id="CHEBI:456216"/>
        <dbReference type="EC" id="6.3.3.2"/>
    </reaction>
</comment>
<organism evidence="6 7">
    <name type="scientific">Kyrpidia spormannii</name>
    <dbReference type="NCBI Taxonomy" id="2055160"/>
    <lineage>
        <taxon>Bacteria</taxon>
        <taxon>Bacillati</taxon>
        <taxon>Bacillota</taxon>
        <taxon>Bacilli</taxon>
        <taxon>Bacillales</taxon>
        <taxon>Alicyclobacillaceae</taxon>
        <taxon>Kyrpidia</taxon>
    </lineage>
</organism>
<keyword evidence="2 4" id="KW-0547">Nucleotide-binding</keyword>
<evidence type="ECO:0000313" key="7">
    <source>
        <dbReference type="Proteomes" id="UP000231932"/>
    </source>
</evidence>
<feature type="binding site" evidence="4">
    <location>
        <position position="68"/>
    </location>
    <ligand>
        <name>substrate</name>
    </ligand>
</feature>
<dbReference type="GO" id="GO:0046872">
    <property type="term" value="F:metal ion binding"/>
    <property type="evidence" value="ECO:0007669"/>
    <property type="project" value="UniProtKB-KW"/>
</dbReference>
<feature type="binding site" evidence="4">
    <location>
        <position position="63"/>
    </location>
    <ligand>
        <name>substrate</name>
    </ligand>
</feature>
<dbReference type="KEGG" id="kyr:CVV65_01170"/>
<comment type="cofactor">
    <cofactor evidence="5">
        <name>Mg(2+)</name>
        <dbReference type="ChEBI" id="CHEBI:18420"/>
    </cofactor>
</comment>
<dbReference type="EMBL" id="CP024955">
    <property type="protein sequence ID" value="ATY83761.1"/>
    <property type="molecule type" value="Genomic_DNA"/>
</dbReference>
<dbReference type="InterPro" id="IPR002698">
    <property type="entry name" value="FTHF_cligase"/>
</dbReference>
<feature type="binding site" evidence="4">
    <location>
        <begin position="17"/>
        <end position="21"/>
    </location>
    <ligand>
        <name>ATP</name>
        <dbReference type="ChEBI" id="CHEBI:30616"/>
    </ligand>
</feature>
<dbReference type="GO" id="GO:0030272">
    <property type="term" value="F:5-formyltetrahydrofolate cyclo-ligase activity"/>
    <property type="evidence" value="ECO:0007669"/>
    <property type="project" value="UniProtKB-EC"/>
</dbReference>
<dbReference type="GO" id="GO:0005524">
    <property type="term" value="F:ATP binding"/>
    <property type="evidence" value="ECO:0007669"/>
    <property type="project" value="UniProtKB-KW"/>
</dbReference>
<keyword evidence="5" id="KW-0479">Metal-binding</keyword>
<feature type="binding site" evidence="4">
    <location>
        <begin position="143"/>
        <end position="151"/>
    </location>
    <ligand>
        <name>ATP</name>
        <dbReference type="ChEBI" id="CHEBI:30616"/>
    </ligand>
</feature>
<dbReference type="PANTHER" id="PTHR23407">
    <property type="entry name" value="ATPASE INHIBITOR/5-FORMYLTETRAHYDROFOLATE CYCLO-LIGASE"/>
    <property type="match status" value="1"/>
</dbReference>
<dbReference type="InterPro" id="IPR037171">
    <property type="entry name" value="NagB/RpiA_transferase-like"/>
</dbReference>
<keyword evidence="7" id="KW-1185">Reference proteome</keyword>
<dbReference type="Gene3D" id="3.40.50.10420">
    <property type="entry name" value="NagB/RpiA/CoA transferase-like"/>
    <property type="match status" value="1"/>
</dbReference>
<gene>
    <name evidence="6" type="ORF">CVV65_01170</name>
</gene>
<protein>
    <recommendedName>
        <fullName evidence="5">5-formyltetrahydrofolate cyclo-ligase</fullName>
        <ecNumber evidence="5">6.3.3.2</ecNumber>
    </recommendedName>
</protein>
<dbReference type="EC" id="6.3.3.2" evidence="5"/>
<dbReference type="Pfam" id="PF01812">
    <property type="entry name" value="5-FTHF_cyc-lig"/>
    <property type="match status" value="1"/>
</dbReference>
<dbReference type="InterPro" id="IPR024185">
    <property type="entry name" value="FTHF_cligase-like_sf"/>
</dbReference>
<keyword evidence="6" id="KW-0436">Ligase</keyword>
<evidence type="ECO:0000256" key="1">
    <source>
        <dbReference type="ARBA" id="ARBA00010638"/>
    </source>
</evidence>
<proteinExistence type="inferred from homology"/>
<evidence type="ECO:0000256" key="3">
    <source>
        <dbReference type="ARBA" id="ARBA00022840"/>
    </source>
</evidence>
<accession>A0A2K8N2I7</accession>
<dbReference type="GO" id="GO:0009396">
    <property type="term" value="P:folic acid-containing compound biosynthetic process"/>
    <property type="evidence" value="ECO:0007669"/>
    <property type="project" value="TreeGrafter"/>
</dbReference>
<dbReference type="PANTHER" id="PTHR23407:SF1">
    <property type="entry name" value="5-FORMYLTETRAHYDROFOLATE CYCLO-LIGASE"/>
    <property type="match status" value="1"/>
</dbReference>
<dbReference type="PIRSF" id="PIRSF006806">
    <property type="entry name" value="FTHF_cligase"/>
    <property type="match status" value="1"/>
</dbReference>
<reference evidence="7" key="1">
    <citation type="submission" date="2017-11" db="EMBL/GenBank/DDBJ databases">
        <title>Complete Genome Sequence of Kyrpidia sp. Strain EA-1, a thermophilic, hydrogen-oxidizing Bacterium, isolated from the Azores.</title>
        <authorList>
            <person name="Reiner J.E."/>
            <person name="Lapp C.J."/>
            <person name="Bunk B."/>
            <person name="Gescher J."/>
        </authorList>
    </citation>
    <scope>NUCLEOTIDE SEQUENCE [LARGE SCALE GENOMIC DNA]</scope>
    <source>
        <strain evidence="7">EA-1</strain>
    </source>
</reference>
<name>A0A2K8N2I7_9BACL</name>
<evidence type="ECO:0000313" key="6">
    <source>
        <dbReference type="EMBL" id="ATY83761.1"/>
    </source>
</evidence>
<keyword evidence="3 4" id="KW-0067">ATP-binding</keyword>
<keyword evidence="5" id="KW-0460">Magnesium</keyword>
<dbReference type="NCBIfam" id="TIGR02727">
    <property type="entry name" value="MTHFS_bact"/>
    <property type="match status" value="1"/>
</dbReference>
<comment type="similarity">
    <text evidence="1 5">Belongs to the 5-formyltetrahydrofolate cyclo-ligase family.</text>
</comment>
<dbReference type="Proteomes" id="UP000231932">
    <property type="component" value="Chromosome"/>
</dbReference>
<evidence type="ECO:0000256" key="5">
    <source>
        <dbReference type="RuleBase" id="RU361279"/>
    </source>
</evidence>
<dbReference type="AlphaFoldDB" id="A0A2K8N2I7"/>
<dbReference type="GO" id="GO:0035999">
    <property type="term" value="P:tetrahydrofolate interconversion"/>
    <property type="evidence" value="ECO:0007669"/>
    <property type="project" value="TreeGrafter"/>
</dbReference>
<evidence type="ECO:0000256" key="4">
    <source>
        <dbReference type="PIRSR" id="PIRSR006806-1"/>
    </source>
</evidence>
<dbReference type="SUPFAM" id="SSF100950">
    <property type="entry name" value="NagB/RpiA/CoA transferase-like"/>
    <property type="match status" value="1"/>
</dbReference>
<sequence length="214" mass="23511">MNHWGRGPDTGGSVWDKGVWRRRLLQWRDDLGATDREKREAALAAWATRWLGGMPPGILMAYVAIRSEVNLKPVVEWAWNRGWTVAFPRVEDSHRMSAVAADSWEALSPGAFGIPEPTGPALSPGDLDVIVVPGAAFDRLGRRLGYGQGFYDRFLPQVPQAKVVGAAFAEQWVDALPTDPHDVPVQYVLTEYGVWSVQDRGFVDLGGGTTGERG</sequence>